<name>A0A918N2U5_9FLAO</name>
<proteinExistence type="predicted"/>
<dbReference type="PROSITE" id="PS51257">
    <property type="entry name" value="PROKAR_LIPOPROTEIN"/>
    <property type="match status" value="1"/>
</dbReference>
<organism evidence="1 2">
    <name type="scientific">Aquimarina muelleri</name>
    <dbReference type="NCBI Taxonomy" id="279356"/>
    <lineage>
        <taxon>Bacteria</taxon>
        <taxon>Pseudomonadati</taxon>
        <taxon>Bacteroidota</taxon>
        <taxon>Flavobacteriia</taxon>
        <taxon>Flavobacteriales</taxon>
        <taxon>Flavobacteriaceae</taxon>
        <taxon>Aquimarina</taxon>
    </lineage>
</organism>
<dbReference type="Proteomes" id="UP000601108">
    <property type="component" value="Unassembled WGS sequence"/>
</dbReference>
<dbReference type="AlphaFoldDB" id="A0A918N2U5"/>
<keyword evidence="2" id="KW-1185">Reference proteome</keyword>
<gene>
    <name evidence="1" type="ORF">GCM10007384_16930</name>
</gene>
<evidence type="ECO:0000313" key="2">
    <source>
        <dbReference type="Proteomes" id="UP000601108"/>
    </source>
</evidence>
<sequence>MIIKIFKYLIVIFLLISCHDDNCEKHINLNSNISISGWKETDVKIEKIYLIRYIDNFNTVLDSVNLTSHQFLTHHNNIRADKEKVYIALNNKIETKLAYRFVLNDTIKYDIYNFLLNKVTKKTGIKEINFCELAEYTVNGHIINNKGSNSLVFSK</sequence>
<comment type="caution">
    <text evidence="1">The sequence shown here is derived from an EMBL/GenBank/DDBJ whole genome shotgun (WGS) entry which is preliminary data.</text>
</comment>
<evidence type="ECO:0000313" key="1">
    <source>
        <dbReference type="EMBL" id="GGX15994.1"/>
    </source>
</evidence>
<protein>
    <submittedName>
        <fullName evidence="1">Uncharacterized protein</fullName>
    </submittedName>
</protein>
<reference evidence="1 2" key="1">
    <citation type="journal article" date="2014" name="Int. J. Syst. Evol. Microbiol.">
        <title>Complete genome sequence of Corynebacterium casei LMG S-19264T (=DSM 44701T), isolated from a smear-ripened cheese.</title>
        <authorList>
            <consortium name="US DOE Joint Genome Institute (JGI-PGF)"/>
            <person name="Walter F."/>
            <person name="Albersmeier A."/>
            <person name="Kalinowski J."/>
            <person name="Ruckert C."/>
        </authorList>
    </citation>
    <scope>NUCLEOTIDE SEQUENCE [LARGE SCALE GENOMIC DNA]</scope>
    <source>
        <strain evidence="1 2">KCTC 12285</strain>
    </source>
</reference>
<dbReference type="EMBL" id="BMWS01000009">
    <property type="protein sequence ID" value="GGX15994.1"/>
    <property type="molecule type" value="Genomic_DNA"/>
</dbReference>
<dbReference type="RefSeq" id="WP_027413168.1">
    <property type="nucleotide sequence ID" value="NZ_BMWS01000009.1"/>
</dbReference>
<accession>A0A918N2U5</accession>